<proteinExistence type="predicted"/>
<dbReference type="Proteomes" id="UP000604825">
    <property type="component" value="Unassembled WGS sequence"/>
</dbReference>
<dbReference type="PANTHER" id="PTHR33165">
    <property type="entry name" value="F-BOX DOMAIN CONTAINING PROTEIN-LIKE-RELATED"/>
    <property type="match status" value="1"/>
</dbReference>
<reference evidence="1" key="1">
    <citation type="submission" date="2020-10" db="EMBL/GenBank/DDBJ databases">
        <authorList>
            <person name="Han B."/>
            <person name="Lu T."/>
            <person name="Zhao Q."/>
            <person name="Huang X."/>
            <person name="Zhao Y."/>
        </authorList>
    </citation>
    <scope>NUCLEOTIDE SEQUENCE</scope>
</reference>
<protein>
    <submittedName>
        <fullName evidence="1">Uncharacterized protein</fullName>
    </submittedName>
</protein>
<comment type="caution">
    <text evidence="1">The sequence shown here is derived from an EMBL/GenBank/DDBJ whole genome shotgun (WGS) entry which is preliminary data.</text>
</comment>
<sequence>MANMTMRWSKRIAHRLSLARLWMKGSGTKKPRELGERVIDHRFHPRQWILLTEPAPKATPRCHKLLNVTTRKIIKVDLPELDGNAVLLGPDAASEGMLVVCERTLIMRDWASMPPLVAENVADYLWDSDAFMWFRLVCKLWMNDSGTKKPCVLCECVIDHRFHPHQWILLTEPAPKAKPTHRKLLNVTT</sequence>
<evidence type="ECO:0000313" key="1">
    <source>
        <dbReference type="EMBL" id="CAD6216681.1"/>
    </source>
</evidence>
<evidence type="ECO:0000313" key="2">
    <source>
        <dbReference type="Proteomes" id="UP000604825"/>
    </source>
</evidence>
<dbReference type="EMBL" id="CAJGYO010000003">
    <property type="protein sequence ID" value="CAD6216681.1"/>
    <property type="molecule type" value="Genomic_DNA"/>
</dbReference>
<organism evidence="1 2">
    <name type="scientific">Miscanthus lutarioriparius</name>
    <dbReference type="NCBI Taxonomy" id="422564"/>
    <lineage>
        <taxon>Eukaryota</taxon>
        <taxon>Viridiplantae</taxon>
        <taxon>Streptophyta</taxon>
        <taxon>Embryophyta</taxon>
        <taxon>Tracheophyta</taxon>
        <taxon>Spermatophyta</taxon>
        <taxon>Magnoliopsida</taxon>
        <taxon>Liliopsida</taxon>
        <taxon>Poales</taxon>
        <taxon>Poaceae</taxon>
        <taxon>PACMAD clade</taxon>
        <taxon>Panicoideae</taxon>
        <taxon>Andropogonodae</taxon>
        <taxon>Andropogoneae</taxon>
        <taxon>Saccharinae</taxon>
        <taxon>Miscanthus</taxon>
    </lineage>
</organism>
<accession>A0A811N5E8</accession>
<dbReference type="PANTHER" id="PTHR33165:SF97">
    <property type="entry name" value="DUF295 DOMAIN-CONTAINING PROTEIN"/>
    <property type="match status" value="1"/>
</dbReference>
<dbReference type="AlphaFoldDB" id="A0A811N5E8"/>
<gene>
    <name evidence="1" type="ORF">NCGR_LOCUS10860</name>
</gene>
<name>A0A811N5E8_9POAL</name>
<dbReference type="OrthoDB" id="619048at2759"/>
<keyword evidence="2" id="KW-1185">Reference proteome</keyword>